<feature type="transmembrane region" description="Helical" evidence="2">
    <location>
        <begin position="40"/>
        <end position="61"/>
    </location>
</feature>
<name>A0A0E0CKP3_9ORYZ</name>
<protein>
    <submittedName>
        <fullName evidence="3">Uncharacterized protein</fullName>
    </submittedName>
</protein>
<reference evidence="3" key="1">
    <citation type="submission" date="2015-04" db="UniProtKB">
        <authorList>
            <consortium name="EnsemblPlants"/>
        </authorList>
    </citation>
    <scope>IDENTIFICATION</scope>
</reference>
<dbReference type="AlphaFoldDB" id="A0A0E0CKP3"/>
<dbReference type="Gramene" id="OMERI02G16980.1">
    <property type="protein sequence ID" value="OMERI02G16980.1"/>
    <property type="gene ID" value="OMERI02G16980"/>
</dbReference>
<accession>A0A0E0CKP3</accession>
<keyword evidence="2" id="KW-0472">Membrane</keyword>
<reference evidence="3" key="2">
    <citation type="submission" date="2018-05" db="EMBL/GenBank/DDBJ databases">
        <title>OmerRS3 (Oryza meridionalis Reference Sequence Version 3).</title>
        <authorList>
            <person name="Zhang J."/>
            <person name="Kudrna D."/>
            <person name="Lee S."/>
            <person name="Talag J."/>
            <person name="Welchert J."/>
            <person name="Wing R.A."/>
        </authorList>
    </citation>
    <scope>NUCLEOTIDE SEQUENCE [LARGE SCALE GENOMIC DNA]</scope>
    <source>
        <strain evidence="3">cv. OR44</strain>
    </source>
</reference>
<organism evidence="3">
    <name type="scientific">Oryza meridionalis</name>
    <dbReference type="NCBI Taxonomy" id="40149"/>
    <lineage>
        <taxon>Eukaryota</taxon>
        <taxon>Viridiplantae</taxon>
        <taxon>Streptophyta</taxon>
        <taxon>Embryophyta</taxon>
        <taxon>Tracheophyta</taxon>
        <taxon>Spermatophyta</taxon>
        <taxon>Magnoliopsida</taxon>
        <taxon>Liliopsida</taxon>
        <taxon>Poales</taxon>
        <taxon>Poaceae</taxon>
        <taxon>BOP clade</taxon>
        <taxon>Oryzoideae</taxon>
        <taxon>Oryzeae</taxon>
        <taxon>Oryzinae</taxon>
        <taxon>Oryza</taxon>
    </lineage>
</organism>
<keyword evidence="2" id="KW-1133">Transmembrane helix</keyword>
<feature type="compositionally biased region" description="Basic residues" evidence="1">
    <location>
        <begin position="171"/>
        <end position="182"/>
    </location>
</feature>
<feature type="region of interest" description="Disordered" evidence="1">
    <location>
        <begin position="271"/>
        <end position="290"/>
    </location>
</feature>
<dbReference type="Proteomes" id="UP000008021">
    <property type="component" value="Chromosome 2"/>
</dbReference>
<feature type="region of interest" description="Disordered" evidence="1">
    <location>
        <begin position="171"/>
        <end position="214"/>
    </location>
</feature>
<proteinExistence type="predicted"/>
<dbReference type="HOGENOM" id="CLU_961019_0_0_1"/>
<evidence type="ECO:0000313" key="3">
    <source>
        <dbReference type="EnsemblPlants" id="OMERI02G16980.1"/>
    </source>
</evidence>
<dbReference type="EnsemblPlants" id="OMERI02G16980.1">
    <property type="protein sequence ID" value="OMERI02G16980.1"/>
    <property type="gene ID" value="OMERI02G16980"/>
</dbReference>
<sequence>MVVTSNSGLKTSRMIEPHKGHTTYSGNHSKIYFVFQPLSIYMSALVILFPSLFTLSLYAPLPRAILPPLSRDTSLSPSLSHSPASSLSRRRIRVLGGGSGRGLDAAVLLPPDGAKELADGVASLAEGELAYGLASLAAAGSPDPAAGSPDLAKGATTRRFLSPSLLRKRRRWIRTLPRRRRTPPPTTASPPRLLCKRRRRSPSSSDLGAGSPDLAAGATMAAREAAVAVDLGTGRGDARGSGSANAWPRTVASPFLSPGAALRAVLLQARNRAAEPRSPLPRVRASDVEV</sequence>
<evidence type="ECO:0000256" key="1">
    <source>
        <dbReference type="SAM" id="MobiDB-lite"/>
    </source>
</evidence>
<keyword evidence="4" id="KW-1185">Reference proteome</keyword>
<evidence type="ECO:0000313" key="4">
    <source>
        <dbReference type="Proteomes" id="UP000008021"/>
    </source>
</evidence>
<keyword evidence="2" id="KW-0812">Transmembrane</keyword>
<evidence type="ECO:0000256" key="2">
    <source>
        <dbReference type="SAM" id="Phobius"/>
    </source>
</evidence>